<evidence type="ECO:0000259" key="3">
    <source>
        <dbReference type="Pfam" id="PF03372"/>
    </source>
</evidence>
<dbReference type="Proteomes" id="UP001157134">
    <property type="component" value="Unassembled WGS sequence"/>
</dbReference>
<reference evidence="4 5" key="1">
    <citation type="submission" date="2023-03" db="EMBL/GenBank/DDBJ databases">
        <title>Thalassotalea loyana LMG 22536T draft genome sequence.</title>
        <authorList>
            <person name="Sawabe T."/>
        </authorList>
    </citation>
    <scope>NUCLEOTIDE SEQUENCE [LARGE SCALE GENOMIC DNA]</scope>
    <source>
        <strain evidence="4 5">LMG 22536</strain>
    </source>
</reference>
<sequence>MINKKFYLTLLMCGLSLAGCKSNEAVQAAADANVSSHNVQSHDTNLTQSLKVATWNVEHLAFPHTDGCRPRTEQEIAQLKAYAKSIDADIVALQEVASKQAVAQLFPADNWQVLMSDRPDNEAYECRKTGFMSTQQKVAFAVKKGVAVESLTSLKALGLDNPGLRYGVELVVNSSLGKFKLLNVHMKSGCFVDNYKRSDKDSCMTYAKQAEVLVDWVQEQDKASVPYIILGDFNHRLSAPYNAMTQKLANATTEYAALENTTQALIGCHPYYPAPIDHILVGKLSSNYQKDVKAHLFSDMEPKAMLSDHCAVSLELTNKPLPLSNGVTWQTTSAEYRYLTELAYKNATKALKAMTKPDGDWVVVMDVDETILDNSPYNAGIEKVGKTYERKTWNQWVASEKAALVPGAKMFIEAVLENGGKLALVTNRERALDHHTWKNLQQMEIPVSIENTCLMGRTKADKLEMGKNGVINDKDLRRAQVVNGETSCFASKGKRHNGFPKATILMQVGDNIEDFAGVLQHDANIEQLLKKNGLVLLPNAMYGSW</sequence>
<dbReference type="PROSITE" id="PS51257">
    <property type="entry name" value="PROKAR_LIPOPROTEIN"/>
    <property type="match status" value="1"/>
</dbReference>
<accession>A0ABQ6HC35</accession>
<dbReference type="InterPro" id="IPR036691">
    <property type="entry name" value="Endo/exonu/phosph_ase_sf"/>
</dbReference>
<dbReference type="InterPro" id="IPR005519">
    <property type="entry name" value="Acid_phosphat_B-like"/>
</dbReference>
<dbReference type="SUPFAM" id="SSF56219">
    <property type="entry name" value="DNase I-like"/>
    <property type="match status" value="1"/>
</dbReference>
<dbReference type="SFLD" id="SFLDS00003">
    <property type="entry name" value="Haloacid_Dehalogenase"/>
    <property type="match status" value="1"/>
</dbReference>
<dbReference type="PANTHER" id="PTHR31284:SF10">
    <property type="entry name" value="ACID PHOSPHATASE-LIKE PROTEIN"/>
    <property type="match status" value="1"/>
</dbReference>
<dbReference type="RefSeq" id="WP_284296999.1">
    <property type="nucleotide sequence ID" value="NZ_BSSV01000002.1"/>
</dbReference>
<proteinExistence type="predicted"/>
<dbReference type="Pfam" id="PF03372">
    <property type="entry name" value="Exo_endo_phos"/>
    <property type="match status" value="1"/>
</dbReference>
<dbReference type="InterPro" id="IPR036412">
    <property type="entry name" value="HAD-like_sf"/>
</dbReference>
<evidence type="ECO:0000313" key="4">
    <source>
        <dbReference type="EMBL" id="GLX85162.1"/>
    </source>
</evidence>
<evidence type="ECO:0000256" key="1">
    <source>
        <dbReference type="ARBA" id="ARBA00022729"/>
    </source>
</evidence>
<dbReference type="Pfam" id="PF03767">
    <property type="entry name" value="Acid_phosphat_B"/>
    <property type="match status" value="1"/>
</dbReference>
<dbReference type="PANTHER" id="PTHR31284">
    <property type="entry name" value="ACID PHOSPHATASE-LIKE PROTEIN"/>
    <property type="match status" value="1"/>
</dbReference>
<dbReference type="SFLD" id="SFLDG01125">
    <property type="entry name" value="C1.1:_Acid_Phosphatase_Like"/>
    <property type="match status" value="1"/>
</dbReference>
<feature type="chain" id="PRO_5047204845" description="Endonuclease/exonuclease/phosphatase domain-containing protein" evidence="2">
    <location>
        <begin position="19"/>
        <end position="545"/>
    </location>
</feature>
<evidence type="ECO:0000256" key="2">
    <source>
        <dbReference type="SAM" id="SignalP"/>
    </source>
</evidence>
<protein>
    <recommendedName>
        <fullName evidence="3">Endonuclease/exonuclease/phosphatase domain-containing protein</fullName>
    </recommendedName>
</protein>
<dbReference type="InterPro" id="IPR023214">
    <property type="entry name" value="HAD_sf"/>
</dbReference>
<dbReference type="Gene3D" id="3.60.10.10">
    <property type="entry name" value="Endonuclease/exonuclease/phosphatase"/>
    <property type="match status" value="1"/>
</dbReference>
<feature type="domain" description="Endonuclease/exonuclease/phosphatase" evidence="3">
    <location>
        <begin position="53"/>
        <end position="283"/>
    </location>
</feature>
<dbReference type="InterPro" id="IPR005135">
    <property type="entry name" value="Endo/exonuclease/phosphatase"/>
</dbReference>
<feature type="signal peptide" evidence="2">
    <location>
        <begin position="1"/>
        <end position="18"/>
    </location>
</feature>
<evidence type="ECO:0000313" key="5">
    <source>
        <dbReference type="Proteomes" id="UP001157134"/>
    </source>
</evidence>
<dbReference type="InterPro" id="IPR006423">
    <property type="entry name" value="Lipo_e_P4"/>
</dbReference>
<keyword evidence="1 2" id="KW-0732">Signal</keyword>
<name>A0ABQ6HC35_9GAMM</name>
<keyword evidence="5" id="KW-1185">Reference proteome</keyword>
<dbReference type="EMBL" id="BSSV01000002">
    <property type="protein sequence ID" value="GLX85162.1"/>
    <property type="molecule type" value="Genomic_DNA"/>
</dbReference>
<organism evidence="4 5">
    <name type="scientific">Thalassotalea loyana</name>
    <dbReference type="NCBI Taxonomy" id="280483"/>
    <lineage>
        <taxon>Bacteria</taxon>
        <taxon>Pseudomonadati</taxon>
        <taxon>Pseudomonadota</taxon>
        <taxon>Gammaproteobacteria</taxon>
        <taxon>Alteromonadales</taxon>
        <taxon>Colwelliaceae</taxon>
        <taxon>Thalassotalea</taxon>
    </lineage>
</organism>
<comment type="caution">
    <text evidence="4">The sequence shown here is derived from an EMBL/GenBank/DDBJ whole genome shotgun (WGS) entry which is preliminary data.</text>
</comment>
<dbReference type="Gene3D" id="3.40.50.1000">
    <property type="entry name" value="HAD superfamily/HAD-like"/>
    <property type="match status" value="1"/>
</dbReference>
<gene>
    <name evidence="4" type="ORF">tloyanaT_14140</name>
</gene>
<dbReference type="SUPFAM" id="SSF56784">
    <property type="entry name" value="HAD-like"/>
    <property type="match status" value="1"/>
</dbReference>